<dbReference type="EMBL" id="BAABAU010000002">
    <property type="protein sequence ID" value="GAA4266660.1"/>
    <property type="molecule type" value="Genomic_DNA"/>
</dbReference>
<dbReference type="SMART" id="SM00347">
    <property type="entry name" value="HTH_MARR"/>
    <property type="match status" value="1"/>
</dbReference>
<dbReference type="InterPro" id="IPR036390">
    <property type="entry name" value="WH_DNA-bd_sf"/>
</dbReference>
<dbReference type="PROSITE" id="PS50995">
    <property type="entry name" value="HTH_MARR_2"/>
    <property type="match status" value="1"/>
</dbReference>
<dbReference type="InterPro" id="IPR036388">
    <property type="entry name" value="WH-like_DNA-bd_sf"/>
</dbReference>
<keyword evidence="3" id="KW-1185">Reference proteome</keyword>
<dbReference type="SUPFAM" id="SSF46785">
    <property type="entry name" value="Winged helix' DNA-binding domain"/>
    <property type="match status" value="1"/>
</dbReference>
<dbReference type="Pfam" id="PF12802">
    <property type="entry name" value="MarR_2"/>
    <property type="match status" value="1"/>
</dbReference>
<evidence type="ECO:0000313" key="3">
    <source>
        <dbReference type="Proteomes" id="UP001501594"/>
    </source>
</evidence>
<reference evidence="3" key="1">
    <citation type="journal article" date="2019" name="Int. J. Syst. Evol. Microbiol.">
        <title>The Global Catalogue of Microorganisms (GCM) 10K type strain sequencing project: providing services to taxonomists for standard genome sequencing and annotation.</title>
        <authorList>
            <consortium name="The Broad Institute Genomics Platform"/>
            <consortium name="The Broad Institute Genome Sequencing Center for Infectious Disease"/>
            <person name="Wu L."/>
            <person name="Ma J."/>
        </authorList>
    </citation>
    <scope>NUCLEOTIDE SEQUENCE [LARGE SCALE GENOMIC DNA]</scope>
    <source>
        <strain evidence="3">JCM 17442</strain>
    </source>
</reference>
<accession>A0ABP8E329</accession>
<dbReference type="Gene3D" id="1.10.10.10">
    <property type="entry name" value="Winged helix-like DNA-binding domain superfamily/Winged helix DNA-binding domain"/>
    <property type="match status" value="1"/>
</dbReference>
<gene>
    <name evidence="2" type="ORF">GCM10022256_22720</name>
</gene>
<dbReference type="InterPro" id="IPR039422">
    <property type="entry name" value="MarR/SlyA-like"/>
</dbReference>
<proteinExistence type="predicted"/>
<sequence>MPAGVIVVSMATFALLTRSATCWRSVEVVSDMAHPSKKKQFSVSYAVCLLLELRKAERFERCEREVAQVAADEDGGLDDILTWNAVRVARFLGGRMAARLAGHGLNPIHFGVLAYLAEQEEMTTADIARSVLVTPQSMSPLLDGLEQRGMVRRTGVRARGQRNPVQITAVGREALATVWDIAQATNDLTDAGLTADESTQLNRLLRQVLGATNDTGQLDTRFDASAQMGL</sequence>
<dbReference type="InterPro" id="IPR000835">
    <property type="entry name" value="HTH_MarR-typ"/>
</dbReference>
<organism evidence="2 3">
    <name type="scientific">Frondihabitans peucedani</name>
    <dbReference type="NCBI Taxonomy" id="598626"/>
    <lineage>
        <taxon>Bacteria</taxon>
        <taxon>Bacillati</taxon>
        <taxon>Actinomycetota</taxon>
        <taxon>Actinomycetes</taxon>
        <taxon>Micrococcales</taxon>
        <taxon>Microbacteriaceae</taxon>
        <taxon>Frondihabitans</taxon>
    </lineage>
</organism>
<dbReference type="PANTHER" id="PTHR33164:SF43">
    <property type="entry name" value="HTH-TYPE TRANSCRIPTIONAL REPRESSOR YETL"/>
    <property type="match status" value="1"/>
</dbReference>
<feature type="domain" description="HTH marR-type" evidence="1">
    <location>
        <begin position="78"/>
        <end position="210"/>
    </location>
</feature>
<evidence type="ECO:0000313" key="2">
    <source>
        <dbReference type="EMBL" id="GAA4266660.1"/>
    </source>
</evidence>
<name>A0ABP8E329_9MICO</name>
<comment type="caution">
    <text evidence="2">The sequence shown here is derived from an EMBL/GenBank/DDBJ whole genome shotgun (WGS) entry which is preliminary data.</text>
</comment>
<dbReference type="PANTHER" id="PTHR33164">
    <property type="entry name" value="TRANSCRIPTIONAL REGULATOR, MARR FAMILY"/>
    <property type="match status" value="1"/>
</dbReference>
<evidence type="ECO:0000259" key="1">
    <source>
        <dbReference type="PROSITE" id="PS50995"/>
    </source>
</evidence>
<dbReference type="Proteomes" id="UP001501594">
    <property type="component" value="Unassembled WGS sequence"/>
</dbReference>
<protein>
    <recommendedName>
        <fullName evidence="1">HTH marR-type domain-containing protein</fullName>
    </recommendedName>
</protein>